<evidence type="ECO:0000259" key="9">
    <source>
        <dbReference type="Pfam" id="PF01138"/>
    </source>
</evidence>
<evidence type="ECO:0000256" key="1">
    <source>
        <dbReference type="ARBA" id="ARBA00004123"/>
    </source>
</evidence>
<dbReference type="SUPFAM" id="SSF55666">
    <property type="entry name" value="Ribonuclease PH domain 2-like"/>
    <property type="match status" value="1"/>
</dbReference>
<keyword evidence="7" id="KW-0694">RNA-binding</keyword>
<keyword evidence="12" id="KW-1185">Reference proteome</keyword>
<evidence type="ECO:0000256" key="5">
    <source>
        <dbReference type="ARBA" id="ARBA00022552"/>
    </source>
</evidence>
<dbReference type="GO" id="GO:0016075">
    <property type="term" value="P:rRNA catabolic process"/>
    <property type="evidence" value="ECO:0007669"/>
    <property type="project" value="TreeGrafter"/>
</dbReference>
<dbReference type="Pfam" id="PF03725">
    <property type="entry name" value="RNase_PH_C"/>
    <property type="match status" value="1"/>
</dbReference>
<dbReference type="InterPro" id="IPR036345">
    <property type="entry name" value="ExoRNase_PH_dom2_sf"/>
</dbReference>
<dbReference type="Proteomes" id="UP000030671">
    <property type="component" value="Unassembled WGS sequence"/>
</dbReference>
<dbReference type="GO" id="GO:0071028">
    <property type="term" value="P:nuclear mRNA surveillance"/>
    <property type="evidence" value="ECO:0007669"/>
    <property type="project" value="TreeGrafter"/>
</dbReference>
<dbReference type="GO" id="GO:0000176">
    <property type="term" value="C:nuclear exosome (RNase complex)"/>
    <property type="evidence" value="ECO:0007669"/>
    <property type="project" value="TreeGrafter"/>
</dbReference>
<dbReference type="InterPro" id="IPR050080">
    <property type="entry name" value="RNase_PH"/>
</dbReference>
<dbReference type="HOGENOM" id="CLU_063514_1_2_1"/>
<dbReference type="PANTHER" id="PTHR11953">
    <property type="entry name" value="EXOSOME COMPLEX COMPONENT"/>
    <property type="match status" value="1"/>
</dbReference>
<evidence type="ECO:0000259" key="10">
    <source>
        <dbReference type="Pfam" id="PF03725"/>
    </source>
</evidence>
<dbReference type="InterPro" id="IPR015847">
    <property type="entry name" value="ExoRNase_PH_dom2"/>
</dbReference>
<dbReference type="KEGG" id="hir:HETIRDRAFT_471043"/>
<dbReference type="EMBL" id="KI925455">
    <property type="protein sequence ID" value="ETW85846.1"/>
    <property type="molecule type" value="Genomic_DNA"/>
</dbReference>
<dbReference type="GO" id="GO:0003723">
    <property type="term" value="F:RNA binding"/>
    <property type="evidence" value="ECO:0007669"/>
    <property type="project" value="UniProtKB-KW"/>
</dbReference>
<evidence type="ECO:0000256" key="8">
    <source>
        <dbReference type="ARBA" id="ARBA00023242"/>
    </source>
</evidence>
<accession>W4KLD2</accession>
<dbReference type="STRING" id="747525.W4KLD2"/>
<dbReference type="SUPFAM" id="SSF54211">
    <property type="entry name" value="Ribosomal protein S5 domain 2-like"/>
    <property type="match status" value="1"/>
</dbReference>
<evidence type="ECO:0000256" key="4">
    <source>
        <dbReference type="ARBA" id="ARBA00022490"/>
    </source>
</evidence>
<dbReference type="AlphaFoldDB" id="W4KLD2"/>
<proteinExistence type="inferred from homology"/>
<dbReference type="InParanoid" id="W4KLD2"/>
<comment type="subcellular location">
    <subcellularLocation>
        <location evidence="2">Cytoplasm</location>
    </subcellularLocation>
    <subcellularLocation>
        <location evidence="1">Nucleus</location>
    </subcellularLocation>
</comment>
<evidence type="ECO:0000256" key="3">
    <source>
        <dbReference type="ARBA" id="ARBA00006678"/>
    </source>
</evidence>
<dbReference type="InterPro" id="IPR020568">
    <property type="entry name" value="Ribosomal_Su5_D2-typ_SF"/>
</dbReference>
<dbReference type="GO" id="GO:0000177">
    <property type="term" value="C:cytoplasmic exosome (RNase complex)"/>
    <property type="evidence" value="ECO:0007669"/>
    <property type="project" value="TreeGrafter"/>
</dbReference>
<dbReference type="FunCoup" id="W4KLD2">
    <property type="interactions" value="139"/>
</dbReference>
<keyword evidence="6" id="KW-0271">Exosome</keyword>
<name>W4KLD2_HETIT</name>
<reference evidence="11 12" key="1">
    <citation type="journal article" date="2012" name="New Phytol.">
        <title>Insight into trade-off between wood decay and parasitism from the genome of a fungal forest pathogen.</title>
        <authorList>
            <person name="Olson A."/>
            <person name="Aerts A."/>
            <person name="Asiegbu F."/>
            <person name="Belbahri L."/>
            <person name="Bouzid O."/>
            <person name="Broberg A."/>
            <person name="Canback B."/>
            <person name="Coutinho P.M."/>
            <person name="Cullen D."/>
            <person name="Dalman K."/>
            <person name="Deflorio G."/>
            <person name="van Diepen L.T."/>
            <person name="Dunand C."/>
            <person name="Duplessis S."/>
            <person name="Durling M."/>
            <person name="Gonthier P."/>
            <person name="Grimwood J."/>
            <person name="Fossdal C.G."/>
            <person name="Hansson D."/>
            <person name="Henrissat B."/>
            <person name="Hietala A."/>
            <person name="Himmelstrand K."/>
            <person name="Hoffmeister D."/>
            <person name="Hogberg N."/>
            <person name="James T.Y."/>
            <person name="Karlsson M."/>
            <person name="Kohler A."/>
            <person name="Kues U."/>
            <person name="Lee Y.H."/>
            <person name="Lin Y.C."/>
            <person name="Lind M."/>
            <person name="Lindquist E."/>
            <person name="Lombard V."/>
            <person name="Lucas S."/>
            <person name="Lunden K."/>
            <person name="Morin E."/>
            <person name="Murat C."/>
            <person name="Park J."/>
            <person name="Raffaello T."/>
            <person name="Rouze P."/>
            <person name="Salamov A."/>
            <person name="Schmutz J."/>
            <person name="Solheim H."/>
            <person name="Stahlberg J."/>
            <person name="Velez H."/>
            <person name="de Vries R.P."/>
            <person name="Wiebenga A."/>
            <person name="Woodward S."/>
            <person name="Yakovlev I."/>
            <person name="Garbelotto M."/>
            <person name="Martin F."/>
            <person name="Grigoriev I.V."/>
            <person name="Stenlid J."/>
        </authorList>
    </citation>
    <scope>NUCLEOTIDE SEQUENCE [LARGE SCALE GENOMIC DNA]</scope>
    <source>
        <strain evidence="11 12">TC 32-1</strain>
    </source>
</reference>
<evidence type="ECO:0000313" key="11">
    <source>
        <dbReference type="EMBL" id="ETW85846.1"/>
    </source>
</evidence>
<dbReference type="CDD" id="cd11371">
    <property type="entry name" value="RNase_PH_MTR3"/>
    <property type="match status" value="1"/>
</dbReference>
<keyword evidence="5" id="KW-0698">rRNA processing</keyword>
<evidence type="ECO:0000313" key="12">
    <source>
        <dbReference type="Proteomes" id="UP000030671"/>
    </source>
</evidence>
<dbReference type="GO" id="GO:0071051">
    <property type="term" value="P:poly(A)-dependent snoRNA 3'-end processing"/>
    <property type="evidence" value="ECO:0007669"/>
    <property type="project" value="TreeGrafter"/>
</dbReference>
<keyword evidence="4" id="KW-0963">Cytoplasm</keyword>
<feature type="domain" description="Exoribonuclease phosphorolytic" evidence="9">
    <location>
        <begin position="56"/>
        <end position="181"/>
    </location>
</feature>
<dbReference type="GO" id="GO:0005730">
    <property type="term" value="C:nucleolus"/>
    <property type="evidence" value="ECO:0007669"/>
    <property type="project" value="TreeGrafter"/>
</dbReference>
<comment type="similarity">
    <text evidence="3">Belongs to the RNase PH family.</text>
</comment>
<organism evidence="11 12">
    <name type="scientific">Heterobasidion irregulare (strain TC 32-1)</name>
    <dbReference type="NCBI Taxonomy" id="747525"/>
    <lineage>
        <taxon>Eukaryota</taxon>
        <taxon>Fungi</taxon>
        <taxon>Dikarya</taxon>
        <taxon>Basidiomycota</taxon>
        <taxon>Agaricomycotina</taxon>
        <taxon>Agaricomycetes</taxon>
        <taxon>Russulales</taxon>
        <taxon>Bondarzewiaceae</taxon>
        <taxon>Heterobasidion</taxon>
        <taxon>Heterobasidion annosum species complex</taxon>
    </lineage>
</organism>
<dbReference type="RefSeq" id="XP_009542662.1">
    <property type="nucleotide sequence ID" value="XM_009544367.1"/>
</dbReference>
<evidence type="ECO:0000256" key="2">
    <source>
        <dbReference type="ARBA" id="ARBA00004496"/>
    </source>
</evidence>
<protein>
    <submittedName>
        <fullName evidence="11">Uncharacterized protein</fullName>
    </submittedName>
</protein>
<gene>
    <name evidence="11" type="ORF">HETIRDRAFT_471043</name>
</gene>
<keyword evidence="8" id="KW-0539">Nucleus</keyword>
<dbReference type="Pfam" id="PF01138">
    <property type="entry name" value="RNase_PH"/>
    <property type="match status" value="1"/>
</dbReference>
<dbReference type="InterPro" id="IPR027408">
    <property type="entry name" value="PNPase/RNase_PH_dom_sf"/>
</dbReference>
<evidence type="ECO:0000256" key="7">
    <source>
        <dbReference type="ARBA" id="ARBA00022884"/>
    </source>
</evidence>
<dbReference type="GO" id="GO:0006364">
    <property type="term" value="P:rRNA processing"/>
    <property type="evidence" value="ECO:0007669"/>
    <property type="project" value="UniProtKB-KW"/>
</dbReference>
<dbReference type="eggNOG" id="KOG1068">
    <property type="taxonomic scope" value="Eukaryota"/>
</dbReference>
<dbReference type="GeneID" id="20677375"/>
<dbReference type="OrthoDB" id="2504340at2759"/>
<dbReference type="GO" id="GO:0034475">
    <property type="term" value="P:U4 snRNA 3'-end processing"/>
    <property type="evidence" value="ECO:0007669"/>
    <property type="project" value="TreeGrafter"/>
</dbReference>
<evidence type="ECO:0000256" key="6">
    <source>
        <dbReference type="ARBA" id="ARBA00022835"/>
    </source>
</evidence>
<feature type="domain" description="Exoribonuclease phosphorolytic" evidence="10">
    <location>
        <begin position="185"/>
        <end position="244"/>
    </location>
</feature>
<sequence>MALAAFDRRRINGPDESFPPVFDESESADTSYSSWTVGEARQGRQPLDIRPICAQVVLKAGLISQANGSAYIETERTKVACAVYGPRQSKNTGYNENGRLNVEVKFAPFSCGKRRAPLRDAEDRSIAVLIQQALIPSVRLELLPKSVIDIFITVIECDGIEGCIAVASVAASTALADARIELLGLAVACSACVVNREIWLDPTEEEGHLAEGSLVFACIPALGIVTNTWQTGRILPQDTLQCLESCQERCTDIHQIVSRALLDSAEKSIT</sequence>
<dbReference type="Gene3D" id="3.30.230.70">
    <property type="entry name" value="GHMP Kinase, N-terminal domain"/>
    <property type="match status" value="1"/>
</dbReference>
<dbReference type="InterPro" id="IPR001247">
    <property type="entry name" value="ExoRNase_PH_dom1"/>
</dbReference>
<dbReference type="PANTHER" id="PTHR11953:SF2">
    <property type="entry name" value="EXOSOME COMPLEX COMPONENT MTR3"/>
    <property type="match status" value="1"/>
</dbReference>